<dbReference type="EMBL" id="JBCLPP010000041">
    <property type="protein sequence ID" value="MEY8246338.1"/>
    <property type="molecule type" value="Genomic_DNA"/>
</dbReference>
<name>A0ABV4CY73_9BACT</name>
<proteinExistence type="predicted"/>
<dbReference type="Gene3D" id="2.60.40.2630">
    <property type="match status" value="1"/>
</dbReference>
<keyword evidence="3" id="KW-1185">Reference proteome</keyword>
<evidence type="ECO:0000313" key="2">
    <source>
        <dbReference type="EMBL" id="MEY8246338.1"/>
    </source>
</evidence>
<organism evidence="2 3">
    <name type="scientific">Heminiphilus faecis</name>
    <dbReference type="NCBI Taxonomy" id="2601703"/>
    <lineage>
        <taxon>Bacteria</taxon>
        <taxon>Pseudomonadati</taxon>
        <taxon>Bacteroidota</taxon>
        <taxon>Bacteroidia</taxon>
        <taxon>Bacteroidales</taxon>
        <taxon>Muribaculaceae</taxon>
        <taxon>Heminiphilus</taxon>
    </lineage>
</organism>
<dbReference type="RefSeq" id="WP_121698010.1">
    <property type="nucleotide sequence ID" value="NZ_JBCLPP010000041.1"/>
</dbReference>
<dbReference type="Gene3D" id="2.60.40.2620">
    <property type="entry name" value="Fimbrillin-like"/>
    <property type="match status" value="1"/>
</dbReference>
<protein>
    <submittedName>
        <fullName evidence="2">Fimbrillin family protein</fullName>
    </submittedName>
</protein>
<evidence type="ECO:0000313" key="3">
    <source>
        <dbReference type="Proteomes" id="UP001565200"/>
    </source>
</evidence>
<evidence type="ECO:0000256" key="1">
    <source>
        <dbReference type="SAM" id="SignalP"/>
    </source>
</evidence>
<feature type="chain" id="PRO_5047223131" evidence="1">
    <location>
        <begin position="24"/>
        <end position="382"/>
    </location>
</feature>
<dbReference type="Pfam" id="PF13149">
    <property type="entry name" value="Mfa_like_1"/>
    <property type="match status" value="1"/>
</dbReference>
<accession>A0ABV4CY73</accession>
<dbReference type="InterPro" id="IPR025049">
    <property type="entry name" value="Mfa-like_1"/>
</dbReference>
<comment type="caution">
    <text evidence="2">The sequence shown here is derived from an EMBL/GenBank/DDBJ whole genome shotgun (WGS) entry which is preliminary data.</text>
</comment>
<sequence>MKKIYENCVLGAVVLLTAMTVTACGGGKEDNPDGPGPAPDDKSVAVGITTEVITKAPVVLEFDDGDAMNVWAKTYGRIDAPDIVDNVKASRASGKWTLAPEVRIQQGQNAFLYAVAPFSSANTDPAAIPVNITDQVDLLYSGEYVPASFTTHNVKLNMKHALSLAMFNIVAQGYSGTGALTSLSIAGEQVFTSGTMHTGTGKITGKGKEQFTLSVSKTVDNKGWTDDLPQMWVIPFSTKGKPATLTAVIDGKTYVVGFPEVEMRTGFQYKFRLVLTDTGLVFVPAMTEEVSLNAEGDEMQPMEGYGMLSFDFSRSNFVFPYFTGDNVFGSILSGNHGAGYAIGGAMEIPDPGTKQVVVETWNSTGFELNDLQGIETIDISRY</sequence>
<keyword evidence="1" id="KW-0732">Signal</keyword>
<dbReference type="Proteomes" id="UP001565200">
    <property type="component" value="Unassembled WGS sequence"/>
</dbReference>
<dbReference type="CDD" id="cd13121">
    <property type="entry name" value="BF2867_like_C"/>
    <property type="match status" value="1"/>
</dbReference>
<feature type="signal peptide" evidence="1">
    <location>
        <begin position="1"/>
        <end position="23"/>
    </location>
</feature>
<dbReference type="CDD" id="cd13120">
    <property type="entry name" value="BF2867_like_N"/>
    <property type="match status" value="1"/>
</dbReference>
<reference evidence="2 3" key="1">
    <citation type="submission" date="2024-03" db="EMBL/GenBank/DDBJ databases">
        <title>Mouse gut bacterial collection (mGBC) of GemPharmatech.</title>
        <authorList>
            <person name="He Y."/>
            <person name="Dong L."/>
            <person name="Wu D."/>
            <person name="Gao X."/>
            <person name="Lin Z."/>
        </authorList>
    </citation>
    <scope>NUCLEOTIDE SEQUENCE [LARGE SCALE GENOMIC DNA]</scope>
    <source>
        <strain evidence="2 3">54-13</strain>
    </source>
</reference>
<gene>
    <name evidence="2" type="ORF">AAK873_12040</name>
</gene>
<dbReference type="InterPro" id="IPR042278">
    <property type="entry name" value="Mfa-like_1_N"/>
</dbReference>
<dbReference type="PROSITE" id="PS51257">
    <property type="entry name" value="PROKAR_LIPOPROTEIN"/>
    <property type="match status" value="1"/>
</dbReference>